<keyword evidence="1" id="KW-0378">Hydrolase</keyword>
<protein>
    <recommendedName>
        <fullName evidence="3">Chitin-binding type-3 domain-containing protein</fullName>
    </recommendedName>
</protein>
<feature type="domain" description="Chitin-binding type-3" evidence="3">
    <location>
        <begin position="510"/>
        <end position="555"/>
    </location>
</feature>
<dbReference type="SMART" id="SM00495">
    <property type="entry name" value="ChtBD3"/>
    <property type="match status" value="1"/>
</dbReference>
<evidence type="ECO:0000256" key="1">
    <source>
        <dbReference type="ARBA" id="ARBA00022801"/>
    </source>
</evidence>
<keyword evidence="2" id="KW-0732">Signal</keyword>
<dbReference type="InterPro" id="IPR003610">
    <property type="entry name" value="CBM5/12"/>
</dbReference>
<reference evidence="4 5" key="1">
    <citation type="journal article" date="2022" name="Environ. Microbiol. Rep.">
        <title>Eco-phylogenetic analyses reveal divergent evolution of vitamin B12 metabolism in the marine bacterial family 'Psychromonadaceae'.</title>
        <authorList>
            <person name="Jin X."/>
            <person name="Yang Y."/>
            <person name="Cao H."/>
            <person name="Gao B."/>
            <person name="Zhao Z."/>
        </authorList>
    </citation>
    <scope>NUCLEOTIDE SEQUENCE [LARGE SCALE GENOMIC DNA]</scope>
    <source>
        <strain evidence="4 5">MKS20</strain>
    </source>
</reference>
<comment type="caution">
    <text evidence="4">The sequence shown here is derived from an EMBL/GenBank/DDBJ whole genome shotgun (WGS) entry which is preliminary data.</text>
</comment>
<organism evidence="4 5">
    <name type="scientific">Motilimonas cestriensis</name>
    <dbReference type="NCBI Taxonomy" id="2742685"/>
    <lineage>
        <taxon>Bacteria</taxon>
        <taxon>Pseudomonadati</taxon>
        <taxon>Pseudomonadota</taxon>
        <taxon>Gammaproteobacteria</taxon>
        <taxon>Alteromonadales</taxon>
        <taxon>Alteromonadales genera incertae sedis</taxon>
        <taxon>Motilimonas</taxon>
    </lineage>
</organism>
<feature type="chain" id="PRO_5046859840" description="Chitin-binding type-3 domain-containing protein" evidence="2">
    <location>
        <begin position="26"/>
        <end position="562"/>
    </location>
</feature>
<gene>
    <name evidence="4" type="ORF">K6Y31_10360</name>
</gene>
<dbReference type="EMBL" id="JAIMJA010000009">
    <property type="protein sequence ID" value="MCE2595216.1"/>
    <property type="molecule type" value="Genomic_DNA"/>
</dbReference>
<dbReference type="Proteomes" id="UP001201273">
    <property type="component" value="Unassembled WGS sequence"/>
</dbReference>
<dbReference type="Gene3D" id="2.10.10.20">
    <property type="entry name" value="Carbohydrate-binding module superfamily 5/12"/>
    <property type="match status" value="1"/>
</dbReference>
<evidence type="ECO:0000313" key="4">
    <source>
        <dbReference type="EMBL" id="MCE2595216.1"/>
    </source>
</evidence>
<feature type="signal peptide" evidence="2">
    <location>
        <begin position="1"/>
        <end position="25"/>
    </location>
</feature>
<evidence type="ECO:0000256" key="2">
    <source>
        <dbReference type="SAM" id="SignalP"/>
    </source>
</evidence>
<evidence type="ECO:0000259" key="3">
    <source>
        <dbReference type="SMART" id="SM00495"/>
    </source>
</evidence>
<name>A0ABS8W890_9GAMM</name>
<sequence>MKMTFKPLALSLLITSSLVSGQVLANTDNEAPLAIINQLQQNGADISVSSETLALFANHPKLSGLALNTEVELNYARLADEISDYTTPLPRGSQLEMSDFERQTLTAYLDNPADAVLAKFLALYYLNRSLVNEWLVPSKGQALKNSILVDYFFNRVDELNESERWTKRLKKMNSAKLEPYFSSVNLTNNEDKAVHQQFYEAFNYDESSRFETAAALLDDFAQDPSNVFTAFLNKAVNTWIGGEADFDDPSALHNFLIASYFSDYTLKMAKRMESAWQQDDSNERFRLAPILGGLSVMDRGWLAQLHQDDNAQLALNDEHRQWFNLHPMFHSFTVGASFFTSTENFMEGFFAWGSVLTTTCPEVRTCLDRPRFSFNLLGMIVGYTDYLVKLGAIEDARTLLTYRYNPAFEFENWTIGQEAWLHRENNLEAIAERYHNDDPTDDPNFFFLADRKWGGQTSTCQSCHQAQNRHWTEEEKAQVMPHTDDILTIGTWPEISTTWYGMSKNTCGGAPTWEHGDVYTAGDVVQLNGMKYQAKWWTNAQWPESSGQWDVWAPLESCTVAL</sequence>
<accession>A0ABS8W890</accession>
<proteinExistence type="predicted"/>
<dbReference type="InterPro" id="IPR036573">
    <property type="entry name" value="CBM_sf_5/12"/>
</dbReference>
<keyword evidence="5" id="KW-1185">Reference proteome</keyword>
<evidence type="ECO:0000313" key="5">
    <source>
        <dbReference type="Proteomes" id="UP001201273"/>
    </source>
</evidence>
<dbReference type="CDD" id="cd12215">
    <property type="entry name" value="ChiC_BD"/>
    <property type="match status" value="1"/>
</dbReference>
<dbReference type="Pfam" id="PF02839">
    <property type="entry name" value="CBM_5_12"/>
    <property type="match status" value="1"/>
</dbReference>
<dbReference type="SUPFAM" id="SSF51055">
    <property type="entry name" value="Carbohydrate binding domain"/>
    <property type="match status" value="1"/>
</dbReference>